<dbReference type="PANTHER" id="PTHR23416">
    <property type="entry name" value="SIALIC ACID SYNTHASE-RELATED"/>
    <property type="match status" value="1"/>
</dbReference>
<dbReference type="PROSITE" id="PS00101">
    <property type="entry name" value="HEXAPEP_TRANSFERASES"/>
    <property type="match status" value="1"/>
</dbReference>
<proteinExistence type="predicted"/>
<accession>A0A5J5IKL1</accession>
<dbReference type="Pfam" id="PF00132">
    <property type="entry name" value="Hexapep"/>
    <property type="match status" value="1"/>
</dbReference>
<dbReference type="InterPro" id="IPR001451">
    <property type="entry name" value="Hexapep"/>
</dbReference>
<dbReference type="InterPro" id="IPR018357">
    <property type="entry name" value="Hexapep_transf_CS"/>
</dbReference>
<name>A0A5J5IKL1_9BACT</name>
<reference evidence="4 5" key="1">
    <citation type="submission" date="2019-09" db="EMBL/GenBank/DDBJ databases">
        <title>Draft genome sequence of Ginsengibacter sp. BR5-29.</title>
        <authorList>
            <person name="Im W.-T."/>
        </authorList>
    </citation>
    <scope>NUCLEOTIDE SEQUENCE [LARGE SCALE GENOMIC DNA]</scope>
    <source>
        <strain evidence="4 5">BR5-29</strain>
    </source>
</reference>
<keyword evidence="3" id="KW-0012">Acyltransferase</keyword>
<organism evidence="4 5">
    <name type="scientific">Ginsengibacter hankyongi</name>
    <dbReference type="NCBI Taxonomy" id="2607284"/>
    <lineage>
        <taxon>Bacteria</taxon>
        <taxon>Pseudomonadati</taxon>
        <taxon>Bacteroidota</taxon>
        <taxon>Chitinophagia</taxon>
        <taxon>Chitinophagales</taxon>
        <taxon>Chitinophagaceae</taxon>
        <taxon>Ginsengibacter</taxon>
    </lineage>
</organism>
<evidence type="ECO:0000313" key="4">
    <source>
        <dbReference type="EMBL" id="KAA9041625.1"/>
    </source>
</evidence>
<dbReference type="SUPFAM" id="SSF51161">
    <property type="entry name" value="Trimeric LpxA-like enzymes"/>
    <property type="match status" value="1"/>
</dbReference>
<dbReference type="Proteomes" id="UP000326903">
    <property type="component" value="Unassembled WGS sequence"/>
</dbReference>
<dbReference type="EMBL" id="VYQF01000001">
    <property type="protein sequence ID" value="KAA9041625.1"/>
    <property type="molecule type" value="Genomic_DNA"/>
</dbReference>
<dbReference type="GO" id="GO:0016746">
    <property type="term" value="F:acyltransferase activity"/>
    <property type="evidence" value="ECO:0007669"/>
    <property type="project" value="UniProtKB-KW"/>
</dbReference>
<dbReference type="InterPro" id="IPR051159">
    <property type="entry name" value="Hexapeptide_acetyltransf"/>
</dbReference>
<evidence type="ECO:0008006" key="6">
    <source>
        <dbReference type="Google" id="ProtNLM"/>
    </source>
</evidence>
<keyword evidence="5" id="KW-1185">Reference proteome</keyword>
<evidence type="ECO:0000256" key="1">
    <source>
        <dbReference type="ARBA" id="ARBA00022679"/>
    </source>
</evidence>
<dbReference type="AlphaFoldDB" id="A0A5J5IKL1"/>
<protein>
    <recommendedName>
        <fullName evidence="6">Acyltransferase</fullName>
    </recommendedName>
</protein>
<gene>
    <name evidence="4" type="ORF">FW778_06280</name>
</gene>
<dbReference type="InterPro" id="IPR011004">
    <property type="entry name" value="Trimer_LpxA-like_sf"/>
</dbReference>
<evidence type="ECO:0000256" key="3">
    <source>
        <dbReference type="ARBA" id="ARBA00023315"/>
    </source>
</evidence>
<sequence>MNFISKISRFILSRFHSVLYFLRIVRLKLLYPGITIDFKTRIEGNCSIVCIKGGRLIISNSKISFGTNIIADTGSILLIDQSFIGRNCVITAKKKVMINKNCLIAEMVVIRDQDHITKILNGKHKQEEFVTAPVEIAENVWIGAKASILKGIQIGEFSVIAASAVVTKSVPSFQVWAGIPAKFMKQVTTTD</sequence>
<dbReference type="PANTHER" id="PTHR23416:SF78">
    <property type="entry name" value="LIPOPOLYSACCHARIDE BIOSYNTHESIS O-ACETYL TRANSFERASE WBBJ-RELATED"/>
    <property type="match status" value="1"/>
</dbReference>
<evidence type="ECO:0000256" key="2">
    <source>
        <dbReference type="ARBA" id="ARBA00022737"/>
    </source>
</evidence>
<keyword evidence="2" id="KW-0677">Repeat</keyword>
<dbReference type="Gene3D" id="2.160.10.10">
    <property type="entry name" value="Hexapeptide repeat proteins"/>
    <property type="match status" value="1"/>
</dbReference>
<evidence type="ECO:0000313" key="5">
    <source>
        <dbReference type="Proteomes" id="UP000326903"/>
    </source>
</evidence>
<comment type="caution">
    <text evidence="4">The sequence shown here is derived from an EMBL/GenBank/DDBJ whole genome shotgun (WGS) entry which is preliminary data.</text>
</comment>
<dbReference type="CDD" id="cd04647">
    <property type="entry name" value="LbH_MAT_like"/>
    <property type="match status" value="1"/>
</dbReference>
<keyword evidence="1" id="KW-0808">Transferase</keyword>